<dbReference type="SMR" id="A0A482WHB1"/>
<feature type="coiled-coil region" evidence="1">
    <location>
        <begin position="655"/>
        <end position="689"/>
    </location>
</feature>
<feature type="region of interest" description="Disordered" evidence="2">
    <location>
        <begin position="973"/>
        <end position="993"/>
    </location>
</feature>
<feature type="region of interest" description="Disordered" evidence="2">
    <location>
        <begin position="1050"/>
        <end position="1097"/>
    </location>
</feature>
<dbReference type="PANTHER" id="PTHR34439:SF1">
    <property type="entry name" value="CENTROBIN"/>
    <property type="match status" value="1"/>
</dbReference>
<dbReference type="GO" id="GO:1902017">
    <property type="term" value="P:regulation of cilium assembly"/>
    <property type="evidence" value="ECO:0007669"/>
    <property type="project" value="InterPro"/>
</dbReference>
<feature type="compositionally biased region" description="Basic residues" evidence="2">
    <location>
        <begin position="467"/>
        <end position="476"/>
    </location>
</feature>
<dbReference type="GO" id="GO:0051299">
    <property type="term" value="P:centrosome separation"/>
    <property type="evidence" value="ECO:0007669"/>
    <property type="project" value="TreeGrafter"/>
</dbReference>
<dbReference type="GO" id="GO:0005814">
    <property type="term" value="C:centriole"/>
    <property type="evidence" value="ECO:0007669"/>
    <property type="project" value="TreeGrafter"/>
</dbReference>
<dbReference type="Proteomes" id="UP000291343">
    <property type="component" value="Unassembled WGS sequence"/>
</dbReference>
<gene>
    <name evidence="3" type="ORF">LSTR_LSTR004284</name>
</gene>
<feature type="coiled-coil region" evidence="1">
    <location>
        <begin position="851"/>
        <end position="910"/>
    </location>
</feature>
<evidence type="ECO:0008006" key="5">
    <source>
        <dbReference type="Google" id="ProtNLM"/>
    </source>
</evidence>
<feature type="compositionally biased region" description="Basic and acidic residues" evidence="2">
    <location>
        <begin position="419"/>
        <end position="434"/>
    </location>
</feature>
<keyword evidence="1" id="KW-0175">Coiled coil</keyword>
<evidence type="ECO:0000256" key="1">
    <source>
        <dbReference type="SAM" id="Coils"/>
    </source>
</evidence>
<feature type="region of interest" description="Disordered" evidence="2">
    <location>
        <begin position="419"/>
        <end position="476"/>
    </location>
</feature>
<protein>
    <recommendedName>
        <fullName evidence="5">Centrobin</fullName>
    </recommendedName>
</protein>
<comment type="caution">
    <text evidence="3">The sequence shown here is derived from an EMBL/GenBank/DDBJ whole genome shotgun (WGS) entry which is preliminary data.</text>
</comment>
<evidence type="ECO:0000313" key="4">
    <source>
        <dbReference type="Proteomes" id="UP000291343"/>
    </source>
</evidence>
<keyword evidence="4" id="KW-1185">Reference proteome</keyword>
<accession>A0A482WHB1</accession>
<dbReference type="OrthoDB" id="8190486at2759"/>
<name>A0A482WHB1_LAOST</name>
<organism evidence="3 4">
    <name type="scientific">Laodelphax striatellus</name>
    <name type="common">Small brown planthopper</name>
    <name type="synonym">Delphax striatella</name>
    <dbReference type="NCBI Taxonomy" id="195883"/>
    <lineage>
        <taxon>Eukaryota</taxon>
        <taxon>Metazoa</taxon>
        <taxon>Ecdysozoa</taxon>
        <taxon>Arthropoda</taxon>
        <taxon>Hexapoda</taxon>
        <taxon>Insecta</taxon>
        <taxon>Pterygota</taxon>
        <taxon>Neoptera</taxon>
        <taxon>Paraneoptera</taxon>
        <taxon>Hemiptera</taxon>
        <taxon>Auchenorrhyncha</taxon>
        <taxon>Fulgoroidea</taxon>
        <taxon>Delphacidae</taxon>
        <taxon>Criomorphinae</taxon>
        <taxon>Laodelphax</taxon>
    </lineage>
</organism>
<feature type="compositionally biased region" description="Polar residues" evidence="2">
    <location>
        <begin position="435"/>
        <end position="446"/>
    </location>
</feature>
<feature type="coiled-coil region" evidence="1">
    <location>
        <begin position="535"/>
        <end position="562"/>
    </location>
</feature>
<feature type="coiled-coil region" evidence="1">
    <location>
        <begin position="721"/>
        <end position="808"/>
    </location>
</feature>
<evidence type="ECO:0000256" key="2">
    <source>
        <dbReference type="SAM" id="MobiDB-lite"/>
    </source>
</evidence>
<reference evidence="3 4" key="1">
    <citation type="journal article" date="2017" name="Gigascience">
        <title>Genome sequence of the small brown planthopper, Laodelphax striatellus.</title>
        <authorList>
            <person name="Zhu J."/>
            <person name="Jiang F."/>
            <person name="Wang X."/>
            <person name="Yang P."/>
            <person name="Bao Y."/>
            <person name="Zhao W."/>
            <person name="Wang W."/>
            <person name="Lu H."/>
            <person name="Wang Q."/>
            <person name="Cui N."/>
            <person name="Li J."/>
            <person name="Chen X."/>
            <person name="Luo L."/>
            <person name="Yu J."/>
            <person name="Kang L."/>
            <person name="Cui F."/>
        </authorList>
    </citation>
    <scope>NUCLEOTIDE SEQUENCE [LARGE SCALE GENOMIC DNA]</scope>
    <source>
        <strain evidence="3">Lst14</strain>
    </source>
</reference>
<dbReference type="EMBL" id="QKKF02035739">
    <property type="protein sequence ID" value="RZF32893.1"/>
    <property type="molecule type" value="Genomic_DNA"/>
</dbReference>
<dbReference type="GO" id="GO:0005813">
    <property type="term" value="C:centrosome"/>
    <property type="evidence" value="ECO:0007669"/>
    <property type="project" value="TreeGrafter"/>
</dbReference>
<evidence type="ECO:0000313" key="3">
    <source>
        <dbReference type="EMBL" id="RZF32893.1"/>
    </source>
</evidence>
<feature type="region of interest" description="Disordered" evidence="2">
    <location>
        <begin position="930"/>
        <end position="959"/>
    </location>
</feature>
<dbReference type="GO" id="GO:0007099">
    <property type="term" value="P:centriole replication"/>
    <property type="evidence" value="ECO:0007669"/>
    <property type="project" value="InterPro"/>
</dbReference>
<sequence length="1097" mass="124971">MCDSDDTDFLLLIPPDFFVVNSSESEDCDCTSSKLDLNDTKIDSSIVEDLLFHVKKLESRVNAIENIESCASASDVCNTRCFTSNREGVDSVLTCNSFMPSSQILVGTVDSAYNSLSSQKTLSCNHPGLDGRELDENIPARKESDIVRSSNTIVSDSIESSDRSGCLSPCRNLCMSSHQKHQKKQLDEHKLIAEIDNYFHTYLSNSSNINEKMDSSVSTGSSPMKATAPVKVMHLSDLKSSIADSENLKHYELNEVGKLLNEMEKTQYEIEEKLKSRESKLQKPLSEKYSLSNAYQSGDTISSVPDLGFGLRDMCYNNKSRNTSDYHAFDDGSNKDPVIEEPCVKSRVNPLGFTSSFNGRTSHTDNTANLKYHSYPKINSHFSTKDGSENITSRLRHLTVTPRDTMDERSYLPNEYVKDNVPRYGKYEPSKSDQNKNNNSISNSLQGFDELSSTEEKANEMVETPSQKKKRMPPRRFSNRVVRGASTLNSRCTSSIGFDMNAKSRSRMMSLSDLWNNDNANNVHDSSPRHLLQKLEEEQCKRQHCEQQIHELQRKVLEQQEKLAVAIRVDNEKDKAIGKMHASWKLLANHWNELEEQRNAIASQLESSKSTLNAKTEEINQKKERWDKEMSQALDLAAGFKEKCESIASERDQLVGEMRSKIEQALAKLTEAEKEKVKCKEENRILLDKLAENEINNEQITLCERLDRCLNFLRDVDKQLISEYELKLKEVETKLIELEGEVSVLREQKDHANAKWKDEKARLTVIEQQKNSLQNSVEELKTIEKSLKEELKNAAQRLEREKVELRSIFQSQLEAVVKEKVKEFQGQLDSGLASLNAQHMSREKDLAQQTAQECNRLVERHRLEIHNLEQKHRADLKMMHNKLLDIEKEKIELKLKLDKETRRRAEMAQKLHAVMESNWKQALQIIVSSPATGGSHKIKSEGERKKKQWTNHDERKLVEDHGDFKSELNQLMSAANGDDGSSSPSPDAPFNLDTGQLTYRMHADKETANAQAQHQSDQQNQLKRYIQMLLERAPGHPVEDLSFIDRDTTVNSSSLADSQSSWAKFMNINSDNRPTSESSKPDQSKKHHGSKSKQPWK</sequence>
<feature type="compositionally biased region" description="Low complexity" evidence="2">
    <location>
        <begin position="1052"/>
        <end position="1061"/>
    </location>
</feature>
<feature type="compositionally biased region" description="Polar residues" evidence="2">
    <location>
        <begin position="1067"/>
        <end position="1078"/>
    </location>
</feature>
<feature type="compositionally biased region" description="Basic and acidic residues" evidence="2">
    <location>
        <begin position="938"/>
        <end position="959"/>
    </location>
</feature>
<dbReference type="PANTHER" id="PTHR34439">
    <property type="entry name" value="CENTROBIN"/>
    <property type="match status" value="1"/>
</dbReference>
<dbReference type="InParanoid" id="A0A482WHB1"/>
<feature type="compositionally biased region" description="Basic residues" evidence="2">
    <location>
        <begin position="1085"/>
        <end position="1097"/>
    </location>
</feature>
<dbReference type="AlphaFoldDB" id="A0A482WHB1"/>
<dbReference type="GO" id="GO:1902410">
    <property type="term" value="P:mitotic cytokinetic process"/>
    <property type="evidence" value="ECO:0007669"/>
    <property type="project" value="TreeGrafter"/>
</dbReference>
<proteinExistence type="predicted"/>
<feature type="compositionally biased region" description="Low complexity" evidence="2">
    <location>
        <begin position="973"/>
        <end position="989"/>
    </location>
</feature>
<dbReference type="InterPro" id="IPR038923">
    <property type="entry name" value="Centrobin"/>
</dbReference>